<comment type="caution">
    <text evidence="4">The sequence shown here is derived from an EMBL/GenBank/DDBJ whole genome shotgun (WGS) entry which is preliminary data.</text>
</comment>
<organism evidence="4">
    <name type="scientific">Thermocrispum agreste</name>
    <dbReference type="NCBI Taxonomy" id="37925"/>
    <lineage>
        <taxon>Bacteria</taxon>
        <taxon>Bacillati</taxon>
        <taxon>Actinomycetota</taxon>
        <taxon>Actinomycetes</taxon>
        <taxon>Pseudonocardiales</taxon>
        <taxon>Pseudonocardiaceae</taxon>
        <taxon>Thermocrispum</taxon>
    </lineage>
</organism>
<feature type="signal peptide" evidence="2">
    <location>
        <begin position="1"/>
        <end position="20"/>
    </location>
</feature>
<dbReference type="EMBL" id="QGUI02000144">
    <property type="protein sequence ID" value="MFO7192922.1"/>
    <property type="molecule type" value="Genomic_DNA"/>
</dbReference>
<evidence type="ECO:0000313" key="5">
    <source>
        <dbReference type="Proteomes" id="UP000249324"/>
    </source>
</evidence>
<keyword evidence="2" id="KW-0732">Signal</keyword>
<sequence>MRNARAAAVVAAAGAMVALAACSPSLEEPSPLPPGTEPDLTIDAPSSAAPADEQGSEPCAIEDFTVAAEPDRKPEITVPSEPCAAPESPLTKVLEEGEGPAAEQGDTVSYDYVVVGVTSGTEATNWSADGPELARLEVAGDDDTGWSELLEGMRPGARKLVVLKADQLDSTETGGFRADEAVAVVVGRSE</sequence>
<evidence type="ECO:0000313" key="3">
    <source>
        <dbReference type="EMBL" id="MFO7192922.1"/>
    </source>
</evidence>
<dbReference type="PROSITE" id="PS51257">
    <property type="entry name" value="PROKAR_LIPOPROTEIN"/>
    <property type="match status" value="1"/>
</dbReference>
<name>A0A2W4J6U9_9PSEU</name>
<dbReference type="AlphaFoldDB" id="A0A2W4J6U9"/>
<reference evidence="3" key="4">
    <citation type="submission" date="2023-08" db="EMBL/GenBank/DDBJ databases">
        <authorList>
            <person name="Guima S.E.S."/>
            <person name="Martins L.F."/>
            <person name="Silva A.M."/>
            <person name="Setubal J.C."/>
        </authorList>
    </citation>
    <scope>NUCLEOTIDE SEQUENCE</scope>
    <source>
        <strain evidence="3">ZC4RG45</strain>
    </source>
</reference>
<evidence type="ECO:0000256" key="1">
    <source>
        <dbReference type="SAM" id="MobiDB-lite"/>
    </source>
</evidence>
<dbReference type="EMBL" id="QGUI01000534">
    <property type="protein sequence ID" value="PZM94882.1"/>
    <property type="molecule type" value="Genomic_DNA"/>
</dbReference>
<dbReference type="SUPFAM" id="SSF54534">
    <property type="entry name" value="FKBP-like"/>
    <property type="match status" value="1"/>
</dbReference>
<feature type="chain" id="PRO_5015882424" evidence="2">
    <location>
        <begin position="21"/>
        <end position="190"/>
    </location>
</feature>
<reference evidence="4" key="2">
    <citation type="submission" date="2018-05" db="EMBL/GenBank/DDBJ databases">
        <authorList>
            <person name="Lanie J.A."/>
            <person name="Ng W.-L."/>
            <person name="Kazmierczak K.M."/>
            <person name="Andrzejewski T.M."/>
            <person name="Davidsen T.M."/>
            <person name="Wayne K.J."/>
            <person name="Tettelin H."/>
            <person name="Glass J.I."/>
            <person name="Rusch D."/>
            <person name="Podicherti R."/>
            <person name="Tsui H.-C.T."/>
            <person name="Winkler M.E."/>
        </authorList>
    </citation>
    <scope>NUCLEOTIDE SEQUENCE</scope>
    <source>
        <strain evidence="4">ZC4RG45</strain>
    </source>
</reference>
<evidence type="ECO:0000256" key="2">
    <source>
        <dbReference type="SAM" id="SignalP"/>
    </source>
</evidence>
<keyword evidence="4" id="KW-0413">Isomerase</keyword>
<dbReference type="Gene3D" id="3.10.50.40">
    <property type="match status" value="1"/>
</dbReference>
<reference evidence="3 5" key="3">
    <citation type="journal article" date="2021" name="BMC Genomics">
        <title>Genome-resolved metagenome and metatranscriptome analyses of thermophilic composting reveal key bacterial players and their metabolic interactions.</title>
        <authorList>
            <person name="Braga L.P.P."/>
            <person name="Pereira R.V."/>
            <person name="Martins L.F."/>
            <person name="Moura L.M.S."/>
            <person name="Sanchez F.B."/>
            <person name="Patane J.S.L."/>
            <person name="da Silva A.M."/>
            <person name="Setubal J.C."/>
        </authorList>
    </citation>
    <scope>NUCLEOTIDE SEQUENCE [LARGE SCALE GENOMIC DNA]</scope>
    <source>
        <strain evidence="3">ZC4RG45</strain>
    </source>
</reference>
<proteinExistence type="predicted"/>
<dbReference type="GO" id="GO:0003755">
    <property type="term" value="F:peptidyl-prolyl cis-trans isomerase activity"/>
    <property type="evidence" value="ECO:0007669"/>
    <property type="project" value="InterPro"/>
</dbReference>
<accession>A0A2W4J6U9</accession>
<dbReference type="Proteomes" id="UP000249324">
    <property type="component" value="Unassembled WGS sequence"/>
</dbReference>
<dbReference type="InterPro" id="IPR046357">
    <property type="entry name" value="PPIase_dom_sf"/>
</dbReference>
<evidence type="ECO:0000313" key="4">
    <source>
        <dbReference type="EMBL" id="PZM94882.1"/>
    </source>
</evidence>
<gene>
    <name evidence="3" type="ORF">DIU77_011830</name>
    <name evidence="4" type="ORF">DIU77_13335</name>
</gene>
<reference evidence="3" key="1">
    <citation type="submission" date="2018-05" db="EMBL/GenBank/DDBJ databases">
        <authorList>
            <person name="Moura L."/>
            <person name="Setubal J.C."/>
        </authorList>
    </citation>
    <scope>NUCLEOTIDE SEQUENCE</scope>
    <source>
        <strain evidence="3">ZC4RG45</strain>
    </source>
</reference>
<dbReference type="STRING" id="1111738.GCA_000427905_02085"/>
<protein>
    <submittedName>
        <fullName evidence="3">FKBP-type peptidyl-prolyl cis-trans isomerase</fullName>
    </submittedName>
    <submittedName>
        <fullName evidence="4">Peptidylprolyl isomerase</fullName>
    </submittedName>
</protein>
<feature type="region of interest" description="Disordered" evidence="1">
    <location>
        <begin position="25"/>
        <end position="105"/>
    </location>
</feature>